<sequence>MKTSLLLLPGLLCDADLWQPQCAALPAACTVAEYGEARSIGAMAEAALAGAPPGPLALAGHSMGGRVALEICRRAPERVQRLALLNTGCLPLPEGEAGAAERAARQRFLDLARREGMRAMALDWVQGTVHESRRPGPVVDTVVGMFARRTPAVFEAQIEALLTRPDHSPLLPQLRCTTLLLTGSDDRLTPPETHAEMRRLIPGASHVVIGRCGHMAPLESPAAVNAALGAWLAA</sequence>
<evidence type="ECO:0000313" key="2">
    <source>
        <dbReference type="EMBL" id="TCP05264.1"/>
    </source>
</evidence>
<dbReference type="InterPro" id="IPR000073">
    <property type="entry name" value="AB_hydrolase_1"/>
</dbReference>
<accession>A0A4R2MKG6</accession>
<dbReference type="GeneID" id="99686864"/>
<comment type="caution">
    <text evidence="2">The sequence shown here is derived from an EMBL/GenBank/DDBJ whole genome shotgun (WGS) entry which is preliminary data.</text>
</comment>
<feature type="domain" description="AB hydrolase-1" evidence="1">
    <location>
        <begin position="40"/>
        <end position="221"/>
    </location>
</feature>
<dbReference type="RefSeq" id="WP_132644283.1">
    <property type="nucleotide sequence ID" value="NZ_CP181386.1"/>
</dbReference>
<protein>
    <submittedName>
        <fullName evidence="2">Pimeloyl-ACP methyl ester carboxylesterase</fullName>
    </submittedName>
</protein>
<dbReference type="PANTHER" id="PTHR43798:SF29">
    <property type="entry name" value="AB HYDROLASE-1 DOMAIN-CONTAINING PROTEIN"/>
    <property type="match status" value="1"/>
</dbReference>
<evidence type="ECO:0000259" key="1">
    <source>
        <dbReference type="Pfam" id="PF00561"/>
    </source>
</evidence>
<gene>
    <name evidence="2" type="ORF">EV684_101136</name>
</gene>
<dbReference type="EMBL" id="SLXD01000001">
    <property type="protein sequence ID" value="TCP05264.1"/>
    <property type="molecule type" value="Genomic_DNA"/>
</dbReference>
<dbReference type="Proteomes" id="UP000295106">
    <property type="component" value="Unassembled WGS sequence"/>
</dbReference>
<dbReference type="InterPro" id="IPR050266">
    <property type="entry name" value="AB_hydrolase_sf"/>
</dbReference>
<name>A0A4R2MKG6_RUBGE</name>
<dbReference type="PRINTS" id="PR00111">
    <property type="entry name" value="ABHYDROLASE"/>
</dbReference>
<dbReference type="OrthoDB" id="6117067at2"/>
<dbReference type="InterPro" id="IPR029058">
    <property type="entry name" value="AB_hydrolase_fold"/>
</dbReference>
<proteinExistence type="predicted"/>
<reference evidence="2 3" key="1">
    <citation type="submission" date="2019-03" db="EMBL/GenBank/DDBJ databases">
        <title>Genomic Encyclopedia of Type Strains, Phase IV (KMG-IV): sequencing the most valuable type-strain genomes for metagenomic binning, comparative biology and taxonomic classification.</title>
        <authorList>
            <person name="Goeker M."/>
        </authorList>
    </citation>
    <scope>NUCLEOTIDE SEQUENCE [LARGE SCALE GENOMIC DNA]</scope>
    <source>
        <strain evidence="2 3">DSM 1709</strain>
    </source>
</reference>
<dbReference type="PANTHER" id="PTHR43798">
    <property type="entry name" value="MONOACYLGLYCEROL LIPASE"/>
    <property type="match status" value="1"/>
</dbReference>
<dbReference type="Pfam" id="PF00561">
    <property type="entry name" value="Abhydrolase_1"/>
    <property type="match status" value="1"/>
</dbReference>
<evidence type="ECO:0000313" key="3">
    <source>
        <dbReference type="Proteomes" id="UP000295106"/>
    </source>
</evidence>
<dbReference type="Gene3D" id="3.40.50.1820">
    <property type="entry name" value="alpha/beta hydrolase"/>
    <property type="match status" value="1"/>
</dbReference>
<dbReference type="AlphaFoldDB" id="A0A4R2MKG6"/>
<organism evidence="2 3">
    <name type="scientific">Rubrivivax gelatinosus</name>
    <name type="common">Rhodocyclus gelatinosus</name>
    <name type="synonym">Rhodopseudomonas gelatinosa</name>
    <dbReference type="NCBI Taxonomy" id="28068"/>
    <lineage>
        <taxon>Bacteria</taxon>
        <taxon>Pseudomonadati</taxon>
        <taxon>Pseudomonadota</taxon>
        <taxon>Betaproteobacteria</taxon>
        <taxon>Burkholderiales</taxon>
        <taxon>Sphaerotilaceae</taxon>
        <taxon>Rubrivivax</taxon>
    </lineage>
</organism>
<dbReference type="SUPFAM" id="SSF53474">
    <property type="entry name" value="alpha/beta-Hydrolases"/>
    <property type="match status" value="1"/>
</dbReference>